<dbReference type="Proteomes" id="UP000190341">
    <property type="component" value="Unassembled WGS sequence"/>
</dbReference>
<dbReference type="Gene3D" id="3.40.50.2300">
    <property type="match status" value="1"/>
</dbReference>
<dbReference type="AlphaFoldDB" id="A0A1T5J3S4"/>
<proteinExistence type="predicted"/>
<feature type="domain" description="Response regulatory" evidence="3">
    <location>
        <begin position="13"/>
        <end position="122"/>
    </location>
</feature>
<dbReference type="SUPFAM" id="SSF52172">
    <property type="entry name" value="CheY-like"/>
    <property type="match status" value="1"/>
</dbReference>
<keyword evidence="5" id="KW-1185">Reference proteome</keyword>
<dbReference type="EMBL" id="FUZV01000001">
    <property type="protein sequence ID" value="SKC45883.1"/>
    <property type="molecule type" value="Genomic_DNA"/>
</dbReference>
<name>A0A1T5J3S4_9GAMM</name>
<evidence type="ECO:0000313" key="4">
    <source>
        <dbReference type="EMBL" id="SKC45883.1"/>
    </source>
</evidence>
<dbReference type="Pfam" id="PF00072">
    <property type="entry name" value="Response_reg"/>
    <property type="match status" value="1"/>
</dbReference>
<dbReference type="OrthoDB" id="7774278at2"/>
<dbReference type="PROSITE" id="PS50110">
    <property type="entry name" value="RESPONSE_REGULATORY"/>
    <property type="match status" value="1"/>
</dbReference>
<keyword evidence="1 2" id="KW-0597">Phosphoprotein</keyword>
<dbReference type="PANTHER" id="PTHR44591">
    <property type="entry name" value="STRESS RESPONSE REGULATOR PROTEIN 1"/>
    <property type="match status" value="1"/>
</dbReference>
<dbReference type="SMART" id="SM00448">
    <property type="entry name" value="REC"/>
    <property type="match status" value="1"/>
</dbReference>
<protein>
    <submittedName>
        <fullName evidence="4">Response regulator receiver domain-containing protein</fullName>
    </submittedName>
</protein>
<gene>
    <name evidence="4" type="ORF">SAMN06296058_0488</name>
</gene>
<dbReference type="GO" id="GO:0000160">
    <property type="term" value="P:phosphorelay signal transduction system"/>
    <property type="evidence" value="ECO:0007669"/>
    <property type="project" value="InterPro"/>
</dbReference>
<dbReference type="InterPro" id="IPR001789">
    <property type="entry name" value="Sig_transdc_resp-reg_receiver"/>
</dbReference>
<dbReference type="InterPro" id="IPR011006">
    <property type="entry name" value="CheY-like_superfamily"/>
</dbReference>
<evidence type="ECO:0000259" key="3">
    <source>
        <dbReference type="PROSITE" id="PS50110"/>
    </source>
</evidence>
<dbReference type="PANTHER" id="PTHR44591:SF24">
    <property type="entry name" value="PROTEIN-GLUTAMATE METHYLESTERASE_PROTEIN-GLUTAMINE GLUTAMINASE 1"/>
    <property type="match status" value="1"/>
</dbReference>
<evidence type="ECO:0000256" key="2">
    <source>
        <dbReference type="PROSITE-ProRule" id="PRU00169"/>
    </source>
</evidence>
<sequence>MMMTKHEPATQARLLLVEDDAALAEVTTDLLRSFGHAVVHANSVRKALELARSREFDLAVLDVNVDNHLVFPVARKLGIAGVPFMFMSGTPGTAVPSEFRGRPFLFKPYRPRDMLRTLSTLTLKAG</sequence>
<evidence type="ECO:0000256" key="1">
    <source>
        <dbReference type="ARBA" id="ARBA00022553"/>
    </source>
</evidence>
<reference evidence="4 5" key="1">
    <citation type="submission" date="2017-02" db="EMBL/GenBank/DDBJ databases">
        <authorList>
            <person name="Peterson S.W."/>
        </authorList>
    </citation>
    <scope>NUCLEOTIDE SEQUENCE [LARGE SCALE GENOMIC DNA]</scope>
    <source>
        <strain evidence="4 5">P15</strain>
    </source>
</reference>
<feature type="modified residue" description="4-aspartylphosphate" evidence="2">
    <location>
        <position position="62"/>
    </location>
</feature>
<organism evidence="4 5">
    <name type="scientific">Pseudoxanthomonas indica</name>
    <dbReference type="NCBI Taxonomy" id="428993"/>
    <lineage>
        <taxon>Bacteria</taxon>
        <taxon>Pseudomonadati</taxon>
        <taxon>Pseudomonadota</taxon>
        <taxon>Gammaproteobacteria</taxon>
        <taxon>Lysobacterales</taxon>
        <taxon>Lysobacteraceae</taxon>
        <taxon>Pseudoxanthomonas</taxon>
    </lineage>
</organism>
<dbReference type="InterPro" id="IPR050595">
    <property type="entry name" value="Bact_response_regulator"/>
</dbReference>
<dbReference type="STRING" id="428993.SAMN06296058_0488"/>
<accession>A0A1T5J3S4</accession>
<evidence type="ECO:0000313" key="5">
    <source>
        <dbReference type="Proteomes" id="UP000190341"/>
    </source>
</evidence>